<name>G8RGW0_MYCRN</name>
<protein>
    <submittedName>
        <fullName evidence="2">Acetyltransferase (GNAT) family protein</fullName>
    </submittedName>
</protein>
<dbReference type="OrthoDB" id="70281at2"/>
<evidence type="ECO:0000313" key="2">
    <source>
        <dbReference type="EMBL" id="AEV72075.1"/>
    </source>
</evidence>
<dbReference type="GO" id="GO:0016747">
    <property type="term" value="F:acyltransferase activity, transferring groups other than amino-acyl groups"/>
    <property type="evidence" value="ECO:0007669"/>
    <property type="project" value="InterPro"/>
</dbReference>
<dbReference type="PROSITE" id="PS51186">
    <property type="entry name" value="GNAT"/>
    <property type="match status" value="1"/>
</dbReference>
<reference evidence="2 3" key="1">
    <citation type="submission" date="2011-12" db="EMBL/GenBank/DDBJ databases">
        <title>Complete sequence of Mycobacterium rhodesiae NBB3.</title>
        <authorList>
            <consortium name="US DOE Joint Genome Institute"/>
            <person name="Lucas S."/>
            <person name="Han J."/>
            <person name="Lapidus A."/>
            <person name="Cheng J.-F."/>
            <person name="Goodwin L."/>
            <person name="Pitluck S."/>
            <person name="Peters L."/>
            <person name="Mikhailova N."/>
            <person name="Gu W."/>
            <person name="Detter J.C."/>
            <person name="Han C."/>
            <person name="Tapia R."/>
            <person name="Land M."/>
            <person name="Hauser L."/>
            <person name="Kyrpides N."/>
            <person name="Ivanova N."/>
            <person name="Pagani I."/>
            <person name="Mattes T."/>
            <person name="Holmes A."/>
            <person name="Rutledge P."/>
            <person name="Paulsen I."/>
            <person name="Coleman N."/>
            <person name="Woyke T."/>
        </authorList>
    </citation>
    <scope>NUCLEOTIDE SEQUENCE [LARGE SCALE GENOMIC DNA]</scope>
    <source>
        <strain evidence="2 3">NBB3</strain>
    </source>
</reference>
<sequence>MREDPPPRVHSARLIHTSDLDKETREDARRMVIDAFGGEFTDADWEHSLGGMHAMIFDHGALIAHAAVVQRRLLYSDTALRCGYVEGVAVREDRRGQGLATAVMDAAEQVLRGAYQLGALSASEAGRPIYAARGWQLWQGPTSVLAPAGVSRTPNDDNDLFVLPVGLPDGLDLDTTAEITCDWRDGDVW</sequence>
<evidence type="ECO:0000313" key="3">
    <source>
        <dbReference type="Proteomes" id="UP000005442"/>
    </source>
</evidence>
<dbReference type="Proteomes" id="UP000005442">
    <property type="component" value="Chromosome"/>
</dbReference>
<dbReference type="AlphaFoldDB" id="G8RGW0"/>
<accession>G8RGW0</accession>
<dbReference type="CDD" id="cd04301">
    <property type="entry name" value="NAT_SF"/>
    <property type="match status" value="1"/>
</dbReference>
<dbReference type="Pfam" id="PF13527">
    <property type="entry name" value="Acetyltransf_9"/>
    <property type="match status" value="1"/>
</dbReference>
<dbReference type="HOGENOM" id="CLU_106718_0_0_11"/>
<dbReference type="PATRIC" id="fig|710685.3.peg.1465"/>
<evidence type="ECO:0000259" key="1">
    <source>
        <dbReference type="PROSITE" id="PS51186"/>
    </source>
</evidence>
<dbReference type="KEGG" id="mrh:MycrhN_1459"/>
<dbReference type="EMBL" id="CP003169">
    <property type="protein sequence ID" value="AEV72075.1"/>
    <property type="molecule type" value="Genomic_DNA"/>
</dbReference>
<dbReference type="InterPro" id="IPR016181">
    <property type="entry name" value="Acyl_CoA_acyltransferase"/>
</dbReference>
<dbReference type="InterPro" id="IPR000182">
    <property type="entry name" value="GNAT_dom"/>
</dbReference>
<dbReference type="SUPFAM" id="SSF55729">
    <property type="entry name" value="Acyl-CoA N-acyltransferases (Nat)"/>
    <property type="match status" value="1"/>
</dbReference>
<dbReference type="STRING" id="710685.MycrhN_1459"/>
<keyword evidence="3" id="KW-1185">Reference proteome</keyword>
<dbReference type="Gene3D" id="3.40.630.30">
    <property type="match status" value="1"/>
</dbReference>
<keyword evidence="2" id="KW-0808">Transferase</keyword>
<feature type="domain" description="N-acetyltransferase" evidence="1">
    <location>
        <begin position="15"/>
        <end position="174"/>
    </location>
</feature>
<gene>
    <name evidence="2" type="ordered locus">MycrhN_1459</name>
</gene>
<organism evidence="2 3">
    <name type="scientific">Mycolicibacterium rhodesiae (strain NBB3)</name>
    <name type="common">Mycobacterium rhodesiae</name>
    <dbReference type="NCBI Taxonomy" id="710685"/>
    <lineage>
        <taxon>Bacteria</taxon>
        <taxon>Bacillati</taxon>
        <taxon>Actinomycetota</taxon>
        <taxon>Actinomycetes</taxon>
        <taxon>Mycobacteriales</taxon>
        <taxon>Mycobacteriaceae</taxon>
        <taxon>Mycolicibacterium</taxon>
    </lineage>
</organism>
<dbReference type="eggNOG" id="COG0456">
    <property type="taxonomic scope" value="Bacteria"/>
</dbReference>
<dbReference type="RefSeq" id="WP_014209890.1">
    <property type="nucleotide sequence ID" value="NC_016604.1"/>
</dbReference>
<proteinExistence type="predicted"/>